<keyword evidence="8 15" id="KW-0812">Transmembrane</keyword>
<evidence type="ECO:0000256" key="7">
    <source>
        <dbReference type="ARBA" id="ARBA00022519"/>
    </source>
</evidence>
<evidence type="ECO:0000256" key="6">
    <source>
        <dbReference type="ARBA" id="ARBA00022475"/>
    </source>
</evidence>
<evidence type="ECO:0000256" key="4">
    <source>
        <dbReference type="ARBA" id="ARBA00022448"/>
    </source>
</evidence>
<evidence type="ECO:0000256" key="1">
    <source>
        <dbReference type="ARBA" id="ARBA00004429"/>
    </source>
</evidence>
<evidence type="ECO:0000256" key="15">
    <source>
        <dbReference type="SAM" id="Phobius"/>
    </source>
</evidence>
<dbReference type="RefSeq" id="WP_115361397.1">
    <property type="nucleotide sequence ID" value="NZ_QDKL01000002.1"/>
</dbReference>
<evidence type="ECO:0000313" key="17">
    <source>
        <dbReference type="Proteomes" id="UP000443582"/>
    </source>
</evidence>
<evidence type="ECO:0000256" key="14">
    <source>
        <dbReference type="ARBA" id="ARBA00045720"/>
    </source>
</evidence>
<keyword evidence="4" id="KW-0813">Transport</keyword>
<evidence type="ECO:0000256" key="9">
    <source>
        <dbReference type="ARBA" id="ARBA00022723"/>
    </source>
</evidence>
<accession>A0ABY0IGR7</accession>
<evidence type="ECO:0000256" key="11">
    <source>
        <dbReference type="ARBA" id="ARBA00022989"/>
    </source>
</evidence>
<evidence type="ECO:0000256" key="13">
    <source>
        <dbReference type="ARBA" id="ARBA00030934"/>
    </source>
</evidence>
<gene>
    <name evidence="16" type="ORF">DAY19_08525</name>
</gene>
<dbReference type="Gene3D" id="1.10.287.910">
    <property type="entry name" value="bacterial mercury transporter, merf"/>
    <property type="match status" value="1"/>
</dbReference>
<evidence type="ECO:0000256" key="12">
    <source>
        <dbReference type="ARBA" id="ARBA00023136"/>
    </source>
</evidence>
<evidence type="ECO:0000256" key="3">
    <source>
        <dbReference type="ARBA" id="ARBA00017053"/>
    </source>
</evidence>
<dbReference type="EMBL" id="QDKL01000002">
    <property type="protein sequence ID" value="RZF21724.1"/>
    <property type="molecule type" value="Genomic_DNA"/>
</dbReference>
<keyword evidence="10" id="KW-0476">Mercury</keyword>
<feature type="transmembrane region" description="Helical" evidence="15">
    <location>
        <begin position="12"/>
        <end position="35"/>
    </location>
</feature>
<keyword evidence="5" id="KW-0475">Mercuric resistance</keyword>
<evidence type="ECO:0000313" key="16">
    <source>
        <dbReference type="EMBL" id="RZF21724.1"/>
    </source>
</evidence>
<keyword evidence="9" id="KW-0479">Metal-binding</keyword>
<evidence type="ECO:0000256" key="2">
    <source>
        <dbReference type="ARBA" id="ARBA00008224"/>
    </source>
</evidence>
<keyword evidence="7" id="KW-0997">Cell inner membrane</keyword>
<comment type="similarity">
    <text evidence="2">Belongs to the MerT family.</text>
</comment>
<comment type="function">
    <text evidence="14">Involved in mercury resistance. Probably transfers a mercuric ion from the periplasmic Hg(2+)-binding protein MerP to the cytoplasmic mercuric reductase MerA.</text>
</comment>
<dbReference type="Proteomes" id="UP000443582">
    <property type="component" value="Unassembled WGS sequence"/>
</dbReference>
<organism evidence="16 17">
    <name type="scientific">Halobacteriovorax vibrionivorans</name>
    <dbReference type="NCBI Taxonomy" id="2152716"/>
    <lineage>
        <taxon>Bacteria</taxon>
        <taxon>Pseudomonadati</taxon>
        <taxon>Bdellovibrionota</taxon>
        <taxon>Bacteriovoracia</taxon>
        <taxon>Bacteriovoracales</taxon>
        <taxon>Halobacteriovoraceae</taxon>
        <taxon>Halobacteriovorax</taxon>
    </lineage>
</organism>
<feature type="transmembrane region" description="Helical" evidence="15">
    <location>
        <begin position="47"/>
        <end position="67"/>
    </location>
</feature>
<protein>
    <recommendedName>
        <fullName evidence="3">Mercuric transport protein MerT</fullName>
    </recommendedName>
    <alternativeName>
        <fullName evidence="13">Mercury ion transport protein</fullName>
    </alternativeName>
</protein>
<keyword evidence="12 15" id="KW-0472">Membrane</keyword>
<name>A0ABY0IGR7_9BACT</name>
<comment type="caution">
    <text evidence="16">The sequence shown here is derived from an EMBL/GenBank/DDBJ whole genome shotgun (WGS) entry which is preliminary data.</text>
</comment>
<dbReference type="Pfam" id="PF02411">
    <property type="entry name" value="MerT"/>
    <property type="match status" value="1"/>
</dbReference>
<proteinExistence type="inferred from homology"/>
<keyword evidence="17" id="KW-1185">Reference proteome</keyword>
<keyword evidence="6" id="KW-1003">Cell membrane</keyword>
<feature type="transmembrane region" description="Helical" evidence="15">
    <location>
        <begin position="92"/>
        <end position="112"/>
    </location>
</feature>
<dbReference type="PROSITE" id="PS51257">
    <property type="entry name" value="PROKAR_LIPOPROTEIN"/>
    <property type="match status" value="1"/>
</dbReference>
<evidence type="ECO:0000256" key="8">
    <source>
        <dbReference type="ARBA" id="ARBA00022692"/>
    </source>
</evidence>
<comment type="subcellular location">
    <subcellularLocation>
        <location evidence="1">Cell inner membrane</location>
        <topology evidence="1">Multi-pass membrane protein</topology>
    </subcellularLocation>
</comment>
<reference evidence="17" key="1">
    <citation type="journal article" date="2019" name="Int. J. Syst. Evol. Microbiol.">
        <title>Halobacteriovorax valvorus sp. nov., a novel prokaryotic predator isolated from coastal seawater of China.</title>
        <authorList>
            <person name="Chen M.-X."/>
        </authorList>
    </citation>
    <scope>NUCLEOTIDE SEQUENCE [LARGE SCALE GENOMIC DNA]</scope>
    <source>
        <strain evidence="17">BL9</strain>
    </source>
</reference>
<sequence>MENKAQKATLISGIFASIAAASCCIGPVLFAVLGVSSAGVLSKMEPYRPYLTFITIILLGSAFYFTYRKKSTEECDSNSYCANPKADKWNRIILWSATVLILGFLTFPYWSIYLI</sequence>
<dbReference type="InterPro" id="IPR003457">
    <property type="entry name" value="Transprt_MerT"/>
</dbReference>
<evidence type="ECO:0000256" key="5">
    <source>
        <dbReference type="ARBA" id="ARBA00022466"/>
    </source>
</evidence>
<keyword evidence="11 15" id="KW-1133">Transmembrane helix</keyword>
<evidence type="ECO:0000256" key="10">
    <source>
        <dbReference type="ARBA" id="ARBA00022914"/>
    </source>
</evidence>